<dbReference type="AlphaFoldDB" id="A0A1T5FM10"/>
<sequence>MDKFKNYNIAFTGLKTGKHEFRFEIDQAFFDLFGIEQEFTKPRIQVDVLLDKHTTFLEFWFDISGKIELVCDISNEEFDHPIKHDMKILVKQGEEYDDSNEEVITIPHSDSDFNIAQLVYEGVMLSVPMKKLSPNLKDEDDYHQLLEKYSPKIKEEEQEDEIDPRWAALKKLKDNN</sequence>
<protein>
    <submittedName>
        <fullName evidence="1">Uncharacterized metal-binding protein YceD, DUF177 family</fullName>
    </submittedName>
</protein>
<evidence type="ECO:0000313" key="1">
    <source>
        <dbReference type="EMBL" id="SKB97213.1"/>
    </source>
</evidence>
<dbReference type="Pfam" id="PF02620">
    <property type="entry name" value="YceD"/>
    <property type="match status" value="1"/>
</dbReference>
<proteinExistence type="predicted"/>
<organism evidence="1 2">
    <name type="scientific">Soonwooa buanensis</name>
    <dbReference type="NCBI Taxonomy" id="619805"/>
    <lineage>
        <taxon>Bacteria</taxon>
        <taxon>Pseudomonadati</taxon>
        <taxon>Bacteroidota</taxon>
        <taxon>Flavobacteriia</taxon>
        <taxon>Flavobacteriales</taxon>
        <taxon>Weeksellaceae</taxon>
        <taxon>Chryseobacterium group</taxon>
        <taxon>Soonwooa</taxon>
    </lineage>
</organism>
<reference evidence="1 2" key="1">
    <citation type="submission" date="2017-02" db="EMBL/GenBank/DDBJ databases">
        <authorList>
            <person name="Peterson S.W."/>
        </authorList>
    </citation>
    <scope>NUCLEOTIDE SEQUENCE [LARGE SCALE GENOMIC DNA]</scope>
    <source>
        <strain evidence="1 2">DSM 22323</strain>
    </source>
</reference>
<dbReference type="RefSeq" id="WP_079667368.1">
    <property type="nucleotide sequence ID" value="NZ_FUYZ01000007.1"/>
</dbReference>
<dbReference type="STRING" id="619805.SAMN05660477_02146"/>
<accession>A0A1T5FM10</accession>
<dbReference type="EMBL" id="FUYZ01000007">
    <property type="protein sequence ID" value="SKB97213.1"/>
    <property type="molecule type" value="Genomic_DNA"/>
</dbReference>
<dbReference type="OrthoDB" id="1524821at2"/>
<dbReference type="InterPro" id="IPR003772">
    <property type="entry name" value="YceD"/>
</dbReference>
<evidence type="ECO:0000313" key="2">
    <source>
        <dbReference type="Proteomes" id="UP000191112"/>
    </source>
</evidence>
<name>A0A1T5FM10_9FLAO</name>
<gene>
    <name evidence="1" type="ORF">SAMN05660477_02146</name>
</gene>
<keyword evidence="2" id="KW-1185">Reference proteome</keyword>
<dbReference type="Proteomes" id="UP000191112">
    <property type="component" value="Unassembled WGS sequence"/>
</dbReference>